<accession>A0AA35XM47</accession>
<dbReference type="Proteomes" id="UP001174909">
    <property type="component" value="Unassembled WGS sequence"/>
</dbReference>
<evidence type="ECO:0000313" key="2">
    <source>
        <dbReference type="Proteomes" id="UP001174909"/>
    </source>
</evidence>
<protein>
    <submittedName>
        <fullName evidence="1">Uncharacterized protein</fullName>
    </submittedName>
</protein>
<dbReference type="EMBL" id="CASHTH010004371">
    <property type="protein sequence ID" value="CAI8056562.1"/>
    <property type="molecule type" value="Genomic_DNA"/>
</dbReference>
<comment type="caution">
    <text evidence="1">The sequence shown here is derived from an EMBL/GenBank/DDBJ whole genome shotgun (WGS) entry which is preliminary data.</text>
</comment>
<keyword evidence="2" id="KW-1185">Reference proteome</keyword>
<sequence length="117" mass="13677">MARLKQLNRSAVHLIASRLTEDCPSFEKPIHELNVGDLIREIRDFHGESNDFIRYDMPIKEIVFRTFLIRGNEPIALTDLHHELTGRWSNALRPISIEESLLRRVLETDVYYGFAEV</sequence>
<organism evidence="1 2">
    <name type="scientific">Geodia barretti</name>
    <name type="common">Barrett's horny sponge</name>
    <dbReference type="NCBI Taxonomy" id="519541"/>
    <lineage>
        <taxon>Eukaryota</taxon>
        <taxon>Metazoa</taxon>
        <taxon>Porifera</taxon>
        <taxon>Demospongiae</taxon>
        <taxon>Heteroscleromorpha</taxon>
        <taxon>Tetractinellida</taxon>
        <taxon>Astrophorina</taxon>
        <taxon>Geodiidae</taxon>
        <taxon>Geodia</taxon>
    </lineage>
</organism>
<gene>
    <name evidence="1" type="ORF">GBAR_LOCUS30820</name>
</gene>
<proteinExistence type="predicted"/>
<reference evidence="1" key="1">
    <citation type="submission" date="2023-03" db="EMBL/GenBank/DDBJ databases">
        <authorList>
            <person name="Steffen K."/>
            <person name="Cardenas P."/>
        </authorList>
    </citation>
    <scope>NUCLEOTIDE SEQUENCE</scope>
</reference>
<dbReference type="AlphaFoldDB" id="A0AA35XM47"/>
<name>A0AA35XM47_GEOBA</name>
<evidence type="ECO:0000313" key="1">
    <source>
        <dbReference type="EMBL" id="CAI8056562.1"/>
    </source>
</evidence>